<protein>
    <submittedName>
        <fullName evidence="4">OSJNBb0032E06.4 protein</fullName>
    </submittedName>
</protein>
<dbReference type="InterPro" id="IPR014770">
    <property type="entry name" value="Munc13_1"/>
</dbReference>
<evidence type="ECO:0000313" key="4">
    <source>
        <dbReference type="EMBL" id="CAD41421.2"/>
    </source>
</evidence>
<dbReference type="InterPro" id="IPR008528">
    <property type="entry name" value="unc-13_homologue"/>
</dbReference>
<feature type="domain" description="MHD1" evidence="2">
    <location>
        <begin position="514"/>
        <end position="662"/>
    </location>
</feature>
<feature type="region of interest" description="Disordered" evidence="1">
    <location>
        <begin position="85"/>
        <end position="110"/>
    </location>
</feature>
<reference evidence="5" key="1">
    <citation type="journal article" date="2005" name="Nature">
        <title>The map-based sequence of the rice genome.</title>
        <authorList>
            <consortium name="International rice genome sequencing project (IRGSP)"/>
            <person name="Matsumoto T."/>
            <person name="Wu J."/>
            <person name="Kanamori H."/>
            <person name="Katayose Y."/>
            <person name="Fujisawa M."/>
            <person name="Namiki N."/>
            <person name="Mizuno H."/>
            <person name="Yamamoto K."/>
            <person name="Antonio B.A."/>
            <person name="Baba T."/>
            <person name="Sakata K."/>
            <person name="Nagamura Y."/>
            <person name="Aoki H."/>
            <person name="Arikawa K."/>
            <person name="Arita K."/>
            <person name="Bito T."/>
            <person name="Chiden Y."/>
            <person name="Fujitsuka N."/>
            <person name="Fukunaka R."/>
            <person name="Hamada M."/>
            <person name="Harada C."/>
            <person name="Hayashi A."/>
            <person name="Hijishita S."/>
            <person name="Honda M."/>
            <person name="Hosokawa S."/>
            <person name="Ichikawa Y."/>
            <person name="Idonuma A."/>
            <person name="Iijima M."/>
            <person name="Ikeda M."/>
            <person name="Ikeno M."/>
            <person name="Ito K."/>
            <person name="Ito S."/>
            <person name="Ito T."/>
            <person name="Ito Y."/>
            <person name="Ito Y."/>
            <person name="Iwabuchi A."/>
            <person name="Kamiya K."/>
            <person name="Karasawa W."/>
            <person name="Kurita K."/>
            <person name="Katagiri S."/>
            <person name="Kikuta A."/>
            <person name="Kobayashi H."/>
            <person name="Kobayashi N."/>
            <person name="Machita K."/>
            <person name="Maehara T."/>
            <person name="Masukawa M."/>
            <person name="Mizubayashi T."/>
            <person name="Mukai Y."/>
            <person name="Nagasaki H."/>
            <person name="Nagata Y."/>
            <person name="Naito S."/>
            <person name="Nakashima M."/>
            <person name="Nakama Y."/>
            <person name="Nakamichi Y."/>
            <person name="Nakamura M."/>
            <person name="Meguro A."/>
            <person name="Negishi M."/>
            <person name="Ohta I."/>
            <person name="Ohta T."/>
            <person name="Okamoto M."/>
            <person name="Ono N."/>
            <person name="Saji S."/>
            <person name="Sakaguchi M."/>
            <person name="Sakai K."/>
            <person name="Shibata M."/>
            <person name="Shimokawa T."/>
            <person name="Song J."/>
            <person name="Takazaki Y."/>
            <person name="Terasawa K."/>
            <person name="Tsugane M."/>
            <person name="Tsuji K."/>
            <person name="Ueda S."/>
            <person name="Waki K."/>
            <person name="Yamagata H."/>
            <person name="Yamamoto M."/>
            <person name="Yamamoto S."/>
            <person name="Yamane H."/>
            <person name="Yoshiki S."/>
            <person name="Yoshihara R."/>
            <person name="Yukawa K."/>
            <person name="Zhong H."/>
            <person name="Yano M."/>
            <person name="Yuan Q."/>
            <person name="Ouyang S."/>
            <person name="Liu J."/>
            <person name="Jones K.M."/>
            <person name="Gansberger K."/>
            <person name="Moffat K."/>
            <person name="Hill J."/>
            <person name="Bera J."/>
            <person name="Fadrosh D."/>
            <person name="Jin S."/>
            <person name="Johri S."/>
            <person name="Kim M."/>
            <person name="Overton L."/>
            <person name="Reardon M."/>
            <person name="Tsitrin T."/>
            <person name="Vuong H."/>
            <person name="Weaver B."/>
            <person name="Ciecko A."/>
            <person name="Tallon L."/>
            <person name="Jackson J."/>
            <person name="Pai G."/>
            <person name="Aken S.V."/>
            <person name="Utterback T."/>
            <person name="Reidmuller S."/>
            <person name="Feldblyum T."/>
            <person name="Hsiao J."/>
            <person name="Zismann V."/>
            <person name="Iobst S."/>
            <person name="de Vazeille A.R."/>
            <person name="Buell C.R."/>
            <person name="Ying K."/>
            <person name="Li Y."/>
            <person name="Lu T."/>
            <person name="Huang Y."/>
            <person name="Zhao Q."/>
            <person name="Feng Q."/>
            <person name="Zhang L."/>
            <person name="Zhu J."/>
            <person name="Weng Q."/>
            <person name="Mu J."/>
            <person name="Lu Y."/>
            <person name="Fan D."/>
            <person name="Liu Y."/>
            <person name="Guan J."/>
            <person name="Zhang Y."/>
            <person name="Yu S."/>
            <person name="Liu X."/>
            <person name="Zhang Y."/>
            <person name="Hong G."/>
            <person name="Han B."/>
            <person name="Choisne N."/>
            <person name="Demange N."/>
            <person name="Orjeda G."/>
            <person name="Samain S."/>
            <person name="Cattolico L."/>
            <person name="Pelletier E."/>
            <person name="Couloux A."/>
            <person name="Segurens B."/>
            <person name="Wincker P."/>
            <person name="D'Hont A."/>
            <person name="Scarpelli C."/>
            <person name="Weissenbach J."/>
            <person name="Salanoubat M."/>
            <person name="Quetier F."/>
            <person name="Yu Y."/>
            <person name="Kim H.R."/>
            <person name="Rambo T."/>
            <person name="Currie J."/>
            <person name="Collura K."/>
            <person name="Luo M."/>
            <person name="Yang T."/>
            <person name="Ammiraju J.S.S."/>
            <person name="Engler F."/>
            <person name="Soderlund C."/>
            <person name="Wing R.A."/>
            <person name="Palmer L.E."/>
            <person name="de la Bastide M."/>
            <person name="Spiegel L."/>
            <person name="Nascimento L."/>
            <person name="Zutavern T."/>
            <person name="O'Shaughnessy A."/>
            <person name="Dike S."/>
            <person name="Dedhia N."/>
            <person name="Preston R."/>
            <person name="Balija V."/>
            <person name="McCombie W.R."/>
            <person name="Chow T."/>
            <person name="Chen H."/>
            <person name="Chung M."/>
            <person name="Chen C."/>
            <person name="Shaw J."/>
            <person name="Wu H."/>
            <person name="Hsiao K."/>
            <person name="Chao Y."/>
            <person name="Chu M."/>
            <person name="Cheng C."/>
            <person name="Hour A."/>
            <person name="Lee P."/>
            <person name="Lin S."/>
            <person name="Lin Y."/>
            <person name="Liou J."/>
            <person name="Liu S."/>
            <person name="Hsing Y."/>
            <person name="Raghuvanshi S."/>
            <person name="Mohanty A."/>
            <person name="Bharti A.K."/>
            <person name="Gaur A."/>
            <person name="Gupta V."/>
            <person name="Kumar D."/>
            <person name="Ravi V."/>
            <person name="Vij S."/>
            <person name="Kapur A."/>
            <person name="Khurana P."/>
            <person name="Khurana P."/>
            <person name="Khurana J.P."/>
            <person name="Tyagi A.K."/>
            <person name="Gaikwad K."/>
            <person name="Singh A."/>
            <person name="Dalal V."/>
            <person name="Srivastava S."/>
            <person name="Dixit A."/>
            <person name="Pal A.K."/>
            <person name="Ghazi I.A."/>
            <person name="Yadav M."/>
            <person name="Pandit A."/>
            <person name="Bhargava A."/>
            <person name="Sureshbabu K."/>
            <person name="Batra K."/>
            <person name="Sharma T.R."/>
            <person name="Mohapatra T."/>
            <person name="Singh N.K."/>
            <person name="Messing J."/>
            <person name="Nelson A.B."/>
            <person name="Fuks G."/>
            <person name="Kavchok S."/>
            <person name="Keizer G."/>
            <person name="Linton E."/>
            <person name="Llaca V."/>
            <person name="Song R."/>
            <person name="Tanyolac B."/>
            <person name="Young S."/>
            <person name="Ho-Il K."/>
            <person name="Hahn J.H."/>
            <person name="Sangsakoo G."/>
            <person name="Vanavichit A."/>
            <person name="de Mattos Luiz.A.T."/>
            <person name="Zimmer P.D."/>
            <person name="Malone G."/>
            <person name="Dellagostin O."/>
            <person name="de Oliveira A.C."/>
            <person name="Bevan M."/>
            <person name="Bancroft I."/>
            <person name="Minx P."/>
            <person name="Cordum H."/>
            <person name="Wilson R."/>
            <person name="Cheng Z."/>
            <person name="Jin W."/>
            <person name="Jiang J."/>
            <person name="Leong S.A."/>
            <person name="Iwama H."/>
            <person name="Gojobori T."/>
            <person name="Itoh T."/>
            <person name="Niimura Y."/>
            <person name="Fujii Y."/>
            <person name="Habara T."/>
            <person name="Sakai H."/>
            <person name="Sato Y."/>
            <person name="Wilson G."/>
            <person name="Kumar K."/>
            <person name="McCouch S."/>
            <person name="Juretic N."/>
            <person name="Hoen D."/>
            <person name="Wright S."/>
            <person name="Bruskiewich R."/>
            <person name="Bureau T."/>
            <person name="Miyao A."/>
            <person name="Hirochika H."/>
            <person name="Nishikawa T."/>
            <person name="Kadowaki K."/>
            <person name="Sugiura M."/>
            <person name="Burr B."/>
            <person name="Sasaki T."/>
        </authorList>
    </citation>
    <scope>NUCLEOTIDE SEQUENCE [LARGE SCALE GENOMIC DNA]</scope>
    <source>
        <strain evidence="5">cv. Nipponbare</strain>
    </source>
</reference>
<dbReference type="PROSITE" id="PS51258">
    <property type="entry name" value="MHD1"/>
    <property type="match status" value="1"/>
</dbReference>
<dbReference type="HOGENOM" id="CLU_1405821_0_0_1"/>
<evidence type="ECO:0000259" key="3">
    <source>
        <dbReference type="PROSITE" id="PS51259"/>
    </source>
</evidence>
<evidence type="ECO:0000313" key="5">
    <source>
        <dbReference type="Proteomes" id="UP000000763"/>
    </source>
</evidence>
<dbReference type="Proteomes" id="UP000000763">
    <property type="component" value="Chromosome 4"/>
</dbReference>
<proteinExistence type="predicted"/>
<feature type="domain" description="MHD2" evidence="3">
    <location>
        <begin position="779"/>
        <end position="889"/>
    </location>
</feature>
<dbReference type="PANTHER" id="PTHR31280:SF3">
    <property type="entry name" value="DNA TOPOISOMERASE 4 SUBUNIT B (DUF810)"/>
    <property type="match status" value="1"/>
</dbReference>
<dbReference type="InterPro" id="IPR057984">
    <property type="entry name" value="PATROL1_C"/>
</dbReference>
<dbReference type="EMBL" id="AL663003">
    <property type="protein sequence ID" value="CAD41421.2"/>
    <property type="molecule type" value="Genomic_DNA"/>
</dbReference>
<dbReference type="Pfam" id="PF25761">
    <property type="entry name" value="TPR_PATROL1"/>
    <property type="match status" value="1"/>
</dbReference>
<dbReference type="PROSITE" id="PS51259">
    <property type="entry name" value="MHD2"/>
    <property type="match status" value="1"/>
</dbReference>
<sequence length="1005" mass="114687">MDSAALLEVYRRDRRALLGFILSSAGGRAVDLSRVDLDAVSADYALGCVASGVQFDASEATRRYFDERRYPIMMGSPSVNSYFLLSRPERSGSPPNKAAPDIVPQAPAEENPTPIREHVDFFRAAINILGTDNGTKDVSLADIYPKQVNKMDILSLGLPKLSTDDDIRETAYEVLLASLFVRFNTNTELFLYLCRQSFQDWVVSVPDGPVEVLTIIERYNAKLCEAPKKFNLKGETYHWIQSYHLNFRLYEKLLCIVFDILEDGQLVEEADEILETVKLTWTILGITQKLHDTLFAWVLFKKFAETGEILLLKHTCLQTQKLRLHNDAKEIELYTNSFVCSAEACGGNMALSLVDSAILKINKWCFRQLENYHSYFNKVDNSIFEGMLNLVVISETSRTDDDDDDEKAMLIGTPLDATQESKLIHILVVRSIQAAYKHALISSDCQSKAEFKHPLIILANELKLVAEKECTIFSPTLCKRYPEAGRVALVLLHLLYGQQLELFLERMDNSESLKEILAATNNFELCVAKKLYLMNEGAVGSLLSKYLKPYMAAVLLDVRVTISQFSSPLILQWLHVQHENVLEWTKRTIEIETIEQFFNSSLPLDTVHLRSLLIGITSSLQVYLHHMENQQVPRATLLPSAPVLTRYAESVNPFAKRKLIVPTVPEEKVANKLNNLTVPKLCAKLNTLQFIRDQLDNIEEGIKQSWVSVQSVDELSQKTYLLKNQSMSCLQYLMMCEGLQCFEFIQLYIHHWKSKGTRAVFWDMRDSLLFSLYRASVESARMEMFIPTIDQVLDQVCDLIVDALRDQVVLRVFQACMEGLIWILLDGGPSRAFLETDVDLMHQDLAMIKDLFIAEGQGLPLDLVEKEARLTHQILDLFVLKKEKFCSSQLNENDFQADTIIDMLINVSDQLPHHLELTTTRRRHVHDAHTLLRVLCHKKDKTASTFLKIQYHLPRSSDYDDISTKNAPSKAPMFSDMLKSTSFNWSETGQQSFRVMKKKLQDTWQ</sequence>
<dbReference type="AlphaFoldDB" id="Q7XUB4"/>
<dbReference type="PANTHER" id="PTHR31280">
    <property type="entry name" value="PROTEIN UNC-13 HOMOLOG"/>
    <property type="match status" value="1"/>
</dbReference>
<accession>Q7XUB4</accession>
<gene>
    <name evidence="4" type="primary">OSJNBb0032E06.4</name>
</gene>
<evidence type="ECO:0000256" key="1">
    <source>
        <dbReference type="SAM" id="MobiDB-lite"/>
    </source>
</evidence>
<organism evidence="4 5">
    <name type="scientific">Oryza sativa subsp. japonica</name>
    <name type="common">Rice</name>
    <dbReference type="NCBI Taxonomy" id="39947"/>
    <lineage>
        <taxon>Eukaryota</taxon>
        <taxon>Viridiplantae</taxon>
        <taxon>Streptophyta</taxon>
        <taxon>Embryophyta</taxon>
        <taxon>Tracheophyta</taxon>
        <taxon>Spermatophyta</taxon>
        <taxon>Magnoliopsida</taxon>
        <taxon>Liliopsida</taxon>
        <taxon>Poales</taxon>
        <taxon>Poaceae</taxon>
        <taxon>BOP clade</taxon>
        <taxon>Oryzoideae</taxon>
        <taxon>Oryzeae</taxon>
        <taxon>Oryzinae</taxon>
        <taxon>Oryza</taxon>
        <taxon>Oryza sativa</taxon>
    </lineage>
</organism>
<reference evidence="5" key="2">
    <citation type="journal article" date="2008" name="Nucleic Acids Res.">
        <title>The rice annotation project database (RAP-DB): 2008 update.</title>
        <authorList>
            <consortium name="The rice annotation project (RAP)"/>
        </authorList>
    </citation>
    <scope>GENOME REANNOTATION</scope>
    <source>
        <strain evidence="5">cv. Nipponbare</strain>
    </source>
</reference>
<name>Q7XUB4_ORYSJ</name>
<dbReference type="InterPro" id="IPR014772">
    <property type="entry name" value="Munc13_dom-2"/>
</dbReference>
<evidence type="ECO:0000259" key="2">
    <source>
        <dbReference type="PROSITE" id="PS51258"/>
    </source>
</evidence>